<evidence type="ECO:0000313" key="2">
    <source>
        <dbReference type="EMBL" id="OUQ09530.1"/>
    </source>
</evidence>
<protein>
    <submittedName>
        <fullName evidence="1">Aldose 1-epimerase family protein</fullName>
    </submittedName>
    <submittedName>
        <fullName evidence="2">Aldose epimerase</fullName>
    </submittedName>
</protein>
<dbReference type="GO" id="GO:0016853">
    <property type="term" value="F:isomerase activity"/>
    <property type="evidence" value="ECO:0007669"/>
    <property type="project" value="InterPro"/>
</dbReference>
<dbReference type="Gene3D" id="2.70.98.10">
    <property type="match status" value="1"/>
</dbReference>
<dbReference type="EMBL" id="NFLC01000021">
    <property type="protein sequence ID" value="OUQ09530.1"/>
    <property type="molecule type" value="Genomic_DNA"/>
</dbReference>
<dbReference type="EMBL" id="JAXOGL010000001">
    <property type="protein sequence ID" value="MDZ5596677.1"/>
    <property type="molecule type" value="Genomic_DNA"/>
</dbReference>
<dbReference type="Proteomes" id="UP000196503">
    <property type="component" value="Unassembled WGS sequence"/>
</dbReference>
<dbReference type="Proteomes" id="UP000196074">
    <property type="component" value="Unassembled WGS sequence"/>
</dbReference>
<accession>A0A0H2PZM7</accession>
<name>A0A0H2PZM7_9ENTE</name>
<reference evidence="3 6" key="3">
    <citation type="submission" date="2017-05" db="EMBL/GenBank/DDBJ databases">
        <title>The Genome Sequence of Enterococcus faecium 2D5_DIV0622.</title>
        <authorList>
            <consortium name="The Broad Institute Genomics Platform"/>
            <consortium name="The Broad Institute Genomic Center for Infectious Diseases"/>
            <person name="Earl A."/>
            <person name="Manson A."/>
            <person name="Schwartman J."/>
            <person name="Gilmore M."/>
            <person name="Abouelleil A."/>
            <person name="Cao P."/>
            <person name="Chapman S."/>
            <person name="Cusick C."/>
            <person name="Shea T."/>
            <person name="Young S."/>
            <person name="Neafsey D."/>
            <person name="Nusbaum C."/>
            <person name="Birren B."/>
        </authorList>
    </citation>
    <scope>NUCLEOTIDE SEQUENCE [LARGE SCALE GENOMIC DNA]</scope>
    <source>
        <strain evidence="3 6">2D5_DIV0622</strain>
    </source>
</reference>
<evidence type="ECO:0000313" key="6">
    <source>
        <dbReference type="Proteomes" id="UP000196503"/>
    </source>
</evidence>
<dbReference type="CDD" id="cd09024">
    <property type="entry name" value="Aldose_epim_lacX"/>
    <property type="match status" value="1"/>
</dbReference>
<dbReference type="EMBL" id="LEOY01000003">
    <property type="protein sequence ID" value="RBR31118.1"/>
    <property type="molecule type" value="Genomic_DNA"/>
</dbReference>
<dbReference type="PANTHER" id="PTHR11122">
    <property type="entry name" value="APOSPORY-ASSOCIATED PROTEIN C-RELATED"/>
    <property type="match status" value="1"/>
</dbReference>
<reference evidence="5" key="2">
    <citation type="submission" date="2017-04" db="EMBL/GenBank/DDBJ databases">
        <title>Function of individual gut microbiota members based on whole genome sequencing of pure cultures obtained from chicken caecum.</title>
        <authorList>
            <person name="Medvecky M."/>
            <person name="Cejkova D."/>
            <person name="Polansky O."/>
            <person name="Karasova D."/>
            <person name="Kubasova T."/>
            <person name="Cizek A."/>
            <person name="Rychlik I."/>
        </authorList>
    </citation>
    <scope>NUCLEOTIDE SEQUENCE [LARGE SCALE GENOMIC DNA]</scope>
    <source>
        <strain evidence="5">An144</strain>
    </source>
</reference>
<dbReference type="GO" id="GO:0005975">
    <property type="term" value="P:carbohydrate metabolic process"/>
    <property type="evidence" value="ECO:0007669"/>
    <property type="project" value="InterPro"/>
</dbReference>
<reference evidence="2" key="4">
    <citation type="journal article" date="2018" name="BMC Genomics">
        <title>Whole genome sequencing and function prediction of 133 gut anaerobes isolated from chicken caecum in pure cultures.</title>
        <authorList>
            <person name="Medvecky M."/>
            <person name="Cejkova D."/>
            <person name="Polansky O."/>
            <person name="Karasova D."/>
            <person name="Kubasova T."/>
            <person name="Cizek A."/>
            <person name="Rychlik I."/>
        </authorList>
    </citation>
    <scope>NUCLEOTIDE SEQUENCE</scope>
    <source>
        <strain evidence="2">An144</strain>
    </source>
</reference>
<dbReference type="InterPro" id="IPR011013">
    <property type="entry name" value="Gal_mutarotase_sf_dom"/>
</dbReference>
<dbReference type="RefSeq" id="WP_047242532.1">
    <property type="nucleotide sequence ID" value="NZ_AP035890.1"/>
</dbReference>
<dbReference type="Proteomes" id="UP001290582">
    <property type="component" value="Unassembled WGS sequence"/>
</dbReference>
<organism evidence="4 7">
    <name type="scientific">Enterococcus cecorum</name>
    <dbReference type="NCBI Taxonomy" id="44008"/>
    <lineage>
        <taxon>Bacteria</taxon>
        <taxon>Bacillati</taxon>
        <taxon>Bacillota</taxon>
        <taxon>Bacilli</taxon>
        <taxon>Lactobacillales</taxon>
        <taxon>Enterococcaceae</taxon>
        <taxon>Enterococcus</taxon>
    </lineage>
</organism>
<dbReference type="SUPFAM" id="SSF74650">
    <property type="entry name" value="Galactose mutarotase-like"/>
    <property type="match status" value="1"/>
</dbReference>
<dbReference type="Pfam" id="PF01263">
    <property type="entry name" value="Aldose_epim"/>
    <property type="match status" value="1"/>
</dbReference>
<evidence type="ECO:0000313" key="7">
    <source>
        <dbReference type="Proteomes" id="UP000252800"/>
    </source>
</evidence>
<dbReference type="GO" id="GO:0030246">
    <property type="term" value="F:carbohydrate binding"/>
    <property type="evidence" value="ECO:0007669"/>
    <property type="project" value="InterPro"/>
</dbReference>
<proteinExistence type="predicted"/>
<dbReference type="EMBL" id="NIBL01000001">
    <property type="protein sequence ID" value="OUZ19245.1"/>
    <property type="molecule type" value="Genomic_DNA"/>
</dbReference>
<reference evidence="1" key="5">
    <citation type="submission" date="2023-12" db="EMBL/GenBank/DDBJ databases">
        <title>Molecular genomic analyses of Enterococcus cecorum from sepsis oubreaks in broilers.</title>
        <authorList>
            <person name="Rhoads D."/>
            <person name="Alrubaye A."/>
        </authorList>
    </citation>
    <scope>NUCLEOTIDE SEQUENCE</scope>
    <source>
        <strain evidence="1">1755</strain>
    </source>
</reference>
<evidence type="ECO:0000313" key="1">
    <source>
        <dbReference type="EMBL" id="MDZ5596677.1"/>
    </source>
</evidence>
<gene>
    <name evidence="3" type="ORF">A5869_000894</name>
    <name evidence="2" type="ORF">B5E88_09660</name>
    <name evidence="4" type="ORF">EB18_00591</name>
    <name evidence="1" type="ORF">U1294_00275</name>
</gene>
<dbReference type="PANTHER" id="PTHR11122:SF13">
    <property type="entry name" value="GLUCOSE-6-PHOSPHATE 1-EPIMERASE"/>
    <property type="match status" value="1"/>
</dbReference>
<dbReference type="AlphaFoldDB" id="A0A0H2PZM7"/>
<reference evidence="4 7" key="1">
    <citation type="submission" date="2015-06" db="EMBL/GenBank/DDBJ databases">
        <title>The Genome Sequence of Enterococcus cecorum 170AEA1.</title>
        <authorList>
            <consortium name="The Broad Institute Genomics Platform"/>
            <consortium name="The Broad Institute Genome Sequencing Center for Infectious Disease"/>
            <person name="Earl A.M."/>
            <person name="Van Tyne D."/>
            <person name="Lebreton F."/>
            <person name="Saavedra J.T."/>
            <person name="Gilmore M.S."/>
            <person name="Manson McGuire A."/>
            <person name="Clock S."/>
            <person name="Crupain M."/>
            <person name="Rangan U."/>
            <person name="Young S."/>
            <person name="Abouelleil A."/>
            <person name="Cao P."/>
            <person name="Chapman S.B."/>
            <person name="Griggs A."/>
            <person name="Priest M."/>
            <person name="Shea T."/>
            <person name="Wortman J."/>
            <person name="Nusbaum C."/>
            <person name="Birren B."/>
        </authorList>
    </citation>
    <scope>NUCLEOTIDE SEQUENCE [LARGE SCALE GENOMIC DNA]</scope>
    <source>
        <strain evidence="4 7">170AEA1</strain>
    </source>
</reference>
<evidence type="ECO:0000313" key="5">
    <source>
        <dbReference type="Proteomes" id="UP000196074"/>
    </source>
</evidence>
<evidence type="ECO:0000313" key="3">
    <source>
        <dbReference type="EMBL" id="OUZ19245.1"/>
    </source>
</evidence>
<comment type="caution">
    <text evidence="4">The sequence shown here is derived from an EMBL/GenBank/DDBJ whole genome shotgun (WGS) entry which is preliminary data.</text>
</comment>
<evidence type="ECO:0000313" key="4">
    <source>
        <dbReference type="EMBL" id="RBR31118.1"/>
    </source>
</evidence>
<dbReference type="InterPro" id="IPR037481">
    <property type="entry name" value="LacX"/>
</dbReference>
<sequence length="291" mass="33347">MYTIQNEFLKVNFQAKGAELTSIVNLKDQTEYLWQADPNHWGKHAPILFPIVGGLKNGQYQLKGQTYELSRHGFARDLPFDLFEQTATSITFVLKSDENTFERYPFEFALYVKYTLHENQLVVNYRVYNLSDDTMYYGIGGHPAFNVPLVPDLEFTDYQLSFTQGKVERLIPLEDNLLNLEKAVENPEVSQIPLTHELFKGDALVYTTTTDPIEIVLSSTKDSHKITVNYQDLPFVGIWSTYPVASPFVCIEPWASVADITTTSGDLTEKYGIESLSIGDQKEYQYMIRFE</sequence>
<dbReference type="InterPro" id="IPR014718">
    <property type="entry name" value="GH-type_carb-bd"/>
</dbReference>
<dbReference type="InterPro" id="IPR008183">
    <property type="entry name" value="Aldose_1/G6P_1-epimerase"/>
</dbReference>
<dbReference type="Proteomes" id="UP000252800">
    <property type="component" value="Unassembled WGS sequence"/>
</dbReference>